<dbReference type="Proteomes" id="UP001500124">
    <property type="component" value="Unassembled WGS sequence"/>
</dbReference>
<feature type="compositionally biased region" description="Basic and acidic residues" evidence="1">
    <location>
        <begin position="1"/>
        <end position="14"/>
    </location>
</feature>
<accession>A0ABP9KED6</accession>
<evidence type="ECO:0000313" key="3">
    <source>
        <dbReference type="Proteomes" id="UP001500124"/>
    </source>
</evidence>
<evidence type="ECO:0000256" key="1">
    <source>
        <dbReference type="SAM" id="MobiDB-lite"/>
    </source>
</evidence>
<dbReference type="RefSeq" id="WP_345668548.1">
    <property type="nucleotide sequence ID" value="NZ_BAABKC010000039.1"/>
</dbReference>
<proteinExistence type="predicted"/>
<protein>
    <submittedName>
        <fullName evidence="2">Uncharacterized protein</fullName>
    </submittedName>
</protein>
<gene>
    <name evidence="2" type="ORF">GCM10023336_27240</name>
</gene>
<dbReference type="EMBL" id="BAABKC010000039">
    <property type="protein sequence ID" value="GAA5055249.1"/>
    <property type="molecule type" value="Genomic_DNA"/>
</dbReference>
<sequence>MSRPDHERLDDKARRLLGTTGRLSTDGDGFIASGTLAIPGQNLDETIESGTALRVEVACAGEGTVTFTAVSGTAKAVRRLDCAQPVTKAFRLTTTAPRLAVLADSDTPETVATAYVVRHAD</sequence>
<organism evidence="2 3">
    <name type="scientific">Streptomyces similanensis</name>
    <dbReference type="NCBI Taxonomy" id="1274988"/>
    <lineage>
        <taxon>Bacteria</taxon>
        <taxon>Bacillati</taxon>
        <taxon>Actinomycetota</taxon>
        <taxon>Actinomycetes</taxon>
        <taxon>Kitasatosporales</taxon>
        <taxon>Streptomycetaceae</taxon>
        <taxon>Streptomyces</taxon>
    </lineage>
</organism>
<reference evidence="3" key="1">
    <citation type="journal article" date="2019" name="Int. J. Syst. Evol. Microbiol.">
        <title>The Global Catalogue of Microorganisms (GCM) 10K type strain sequencing project: providing services to taxonomists for standard genome sequencing and annotation.</title>
        <authorList>
            <consortium name="The Broad Institute Genomics Platform"/>
            <consortium name="The Broad Institute Genome Sequencing Center for Infectious Disease"/>
            <person name="Wu L."/>
            <person name="Ma J."/>
        </authorList>
    </citation>
    <scope>NUCLEOTIDE SEQUENCE [LARGE SCALE GENOMIC DNA]</scope>
    <source>
        <strain evidence="3">JCM 18410</strain>
    </source>
</reference>
<comment type="caution">
    <text evidence="2">The sequence shown here is derived from an EMBL/GenBank/DDBJ whole genome shotgun (WGS) entry which is preliminary data.</text>
</comment>
<evidence type="ECO:0000313" key="2">
    <source>
        <dbReference type="EMBL" id="GAA5055249.1"/>
    </source>
</evidence>
<feature type="region of interest" description="Disordered" evidence="1">
    <location>
        <begin position="1"/>
        <end position="20"/>
    </location>
</feature>
<keyword evidence="3" id="KW-1185">Reference proteome</keyword>
<name>A0ABP9KED6_9ACTN</name>